<evidence type="ECO:0000313" key="2">
    <source>
        <dbReference type="Proteomes" id="UP000297703"/>
    </source>
</evidence>
<comment type="caution">
    <text evidence="1">The sequence shown here is derived from an EMBL/GenBank/DDBJ whole genome shotgun (WGS) entry which is preliminary data.</text>
</comment>
<accession>A0A4D9FBA9</accession>
<name>A0A4D9FBA9_9SAUR</name>
<organism evidence="1 2">
    <name type="scientific">Platysternon megacephalum</name>
    <name type="common">big-headed turtle</name>
    <dbReference type="NCBI Taxonomy" id="55544"/>
    <lineage>
        <taxon>Eukaryota</taxon>
        <taxon>Metazoa</taxon>
        <taxon>Chordata</taxon>
        <taxon>Craniata</taxon>
        <taxon>Vertebrata</taxon>
        <taxon>Euteleostomi</taxon>
        <taxon>Archelosauria</taxon>
        <taxon>Testudinata</taxon>
        <taxon>Testudines</taxon>
        <taxon>Cryptodira</taxon>
        <taxon>Durocryptodira</taxon>
        <taxon>Testudinoidea</taxon>
        <taxon>Platysternidae</taxon>
        <taxon>Platysternon</taxon>
    </lineage>
</organism>
<proteinExistence type="predicted"/>
<reference evidence="1 2" key="2">
    <citation type="submission" date="2019-04" db="EMBL/GenBank/DDBJ databases">
        <title>The genome sequence of big-headed turtle.</title>
        <authorList>
            <person name="Gong S."/>
        </authorList>
    </citation>
    <scope>NUCLEOTIDE SEQUENCE [LARGE SCALE GENOMIC DNA]</scope>
    <source>
        <strain evidence="1">DO16091913</strain>
        <tissue evidence="1">Muscle</tissue>
    </source>
</reference>
<dbReference type="EMBL" id="QXTE01000006">
    <property type="protein sequence ID" value="TFK15170.1"/>
    <property type="molecule type" value="Genomic_DNA"/>
</dbReference>
<evidence type="ECO:0000313" key="1">
    <source>
        <dbReference type="EMBL" id="TFK15170.1"/>
    </source>
</evidence>
<dbReference type="AlphaFoldDB" id="A0A4D9FBA9"/>
<keyword evidence="2" id="KW-1185">Reference proteome</keyword>
<gene>
    <name evidence="1" type="ORF">DR999_PMT01463</name>
</gene>
<protein>
    <submittedName>
        <fullName evidence="1">Protein sel-1-like protein 3</fullName>
    </submittedName>
</protein>
<reference evidence="1 2" key="1">
    <citation type="submission" date="2019-04" db="EMBL/GenBank/DDBJ databases">
        <title>Draft genome of the big-headed turtle Platysternon megacephalum.</title>
        <authorList>
            <person name="Gong S."/>
        </authorList>
    </citation>
    <scope>NUCLEOTIDE SEQUENCE [LARGE SCALE GENOMIC DNA]</scope>
    <source>
        <strain evidence="1">DO16091913</strain>
        <tissue evidence="1">Muscle</tissue>
    </source>
</reference>
<sequence length="139" mass="15609">MRRHRLTSHEQKLLMKQTNGRASAPGITVQRVNIPGVPVLTRGRSLTALAVQQWEKVLPVEVLSAKAESAHLANNQHLFAEICLGAKGRLQPFQSAILSSPLLVFFFQEKKSDVRVYHGQRLFTSLYIEKQICYAPCSI</sequence>
<dbReference type="Proteomes" id="UP000297703">
    <property type="component" value="Unassembled WGS sequence"/>
</dbReference>